<feature type="active site" description="Proton donor" evidence="4">
    <location>
        <position position="111"/>
    </location>
</feature>
<feature type="site" description="Important for catalysis" evidence="6">
    <location>
        <position position="153"/>
    </location>
</feature>
<feature type="binding site" evidence="5">
    <location>
        <position position="99"/>
    </location>
    <ligand>
        <name>substrate</name>
    </ligand>
</feature>
<evidence type="ECO:0000256" key="2">
    <source>
        <dbReference type="ARBA" id="ARBA00023002"/>
    </source>
</evidence>
<evidence type="ECO:0000259" key="8">
    <source>
        <dbReference type="SMART" id="SM00839"/>
    </source>
</evidence>
<dbReference type="InterPro" id="IPR036291">
    <property type="entry name" value="NAD(P)-bd_dom_sf"/>
</dbReference>
<comment type="similarity">
    <text evidence="1 3 7">Belongs to the Glu/Leu/Phe/Val dehydrogenases family.</text>
</comment>
<dbReference type="GO" id="GO:0000166">
    <property type="term" value="F:nucleotide binding"/>
    <property type="evidence" value="ECO:0007669"/>
    <property type="project" value="UniProtKB-KW"/>
</dbReference>
<evidence type="ECO:0000256" key="3">
    <source>
        <dbReference type="PIRNR" id="PIRNR000185"/>
    </source>
</evidence>
<dbReference type="SMART" id="SM00839">
    <property type="entry name" value="ELFV_dehydrog"/>
    <property type="match status" value="1"/>
</dbReference>
<organism evidence="9">
    <name type="scientific">Blattabacterium sp.</name>
    <name type="common">Galiblatta cribrosa</name>
    <dbReference type="NCBI Taxonomy" id="2712808"/>
    <lineage>
        <taxon>Bacteria</taxon>
        <taxon>Pseudomonadati</taxon>
        <taxon>Bacteroidota</taxon>
        <taxon>Flavobacteriia</taxon>
        <taxon>Flavobacteriales</taxon>
        <taxon>Blattabacteriaceae</taxon>
        <taxon>Blattabacterium</taxon>
    </lineage>
</organism>
<dbReference type="SUPFAM" id="SSF53223">
    <property type="entry name" value="Aminoacid dehydrogenase-like, N-terminal domain"/>
    <property type="match status" value="1"/>
</dbReference>
<feature type="domain" description="Glutamate/phenylalanine/leucine/valine/L-tryptophan dehydrogenase C-terminal" evidence="8">
    <location>
        <begin position="192"/>
        <end position="472"/>
    </location>
</feature>
<dbReference type="PANTHER" id="PTHR11606">
    <property type="entry name" value="GLUTAMATE DEHYDROGENASE"/>
    <property type="match status" value="1"/>
</dbReference>
<protein>
    <recommendedName>
        <fullName evidence="3">Glutamate dehydrogenase</fullName>
    </recommendedName>
</protein>
<accession>A0A6G6BKS4</accession>
<dbReference type="Pfam" id="PF02812">
    <property type="entry name" value="ELFV_dehydrog_N"/>
    <property type="match status" value="1"/>
</dbReference>
<dbReference type="PRINTS" id="PR00082">
    <property type="entry name" value="GLFDHDRGNASE"/>
</dbReference>
<keyword evidence="5" id="KW-0547">Nucleotide-binding</keyword>
<dbReference type="GO" id="GO:0004352">
    <property type="term" value="F:glutamate dehydrogenase (NAD+) activity"/>
    <property type="evidence" value="ECO:0007669"/>
    <property type="project" value="TreeGrafter"/>
</dbReference>
<dbReference type="PIRSF" id="PIRSF000185">
    <property type="entry name" value="Glu_DH"/>
    <property type="match status" value="1"/>
</dbReference>
<dbReference type="InterPro" id="IPR006097">
    <property type="entry name" value="Glu/Leu/Phe/Val/Trp_DH_dimer"/>
</dbReference>
<evidence type="ECO:0000256" key="7">
    <source>
        <dbReference type="RuleBase" id="RU004417"/>
    </source>
</evidence>
<reference evidence="9" key="1">
    <citation type="journal article" date="2020" name="Biol. Lett.">
        <title>Evolutionary rates are correlated between cockroach symbionts and mitochondrial genomes.</title>
        <authorList>
            <person name="Arab D.A."/>
            <person name="Bourguignon T."/>
            <person name="Wang Z."/>
            <person name="Ho S.Y.W."/>
            <person name="Lo N."/>
        </authorList>
    </citation>
    <scope>NUCLEOTIDE SEQUENCE</scope>
    <source>
        <strain evidence="9">DHOG56247</strain>
    </source>
</reference>
<feature type="binding site" evidence="5">
    <location>
        <position position="238"/>
    </location>
    <ligand>
        <name>NAD(+)</name>
        <dbReference type="ChEBI" id="CHEBI:57540"/>
    </ligand>
</feature>
<proteinExistence type="inferred from homology"/>
<dbReference type="PROSITE" id="PS00074">
    <property type="entry name" value="GLFV_DEHYDROGENASE"/>
    <property type="match status" value="1"/>
</dbReference>
<evidence type="ECO:0000256" key="5">
    <source>
        <dbReference type="PIRSR" id="PIRSR000185-2"/>
    </source>
</evidence>
<keyword evidence="2 3" id="KW-0560">Oxidoreductase</keyword>
<dbReference type="SUPFAM" id="SSF51735">
    <property type="entry name" value="NAD(P)-binding Rossmann-fold domains"/>
    <property type="match status" value="1"/>
</dbReference>
<name>A0A6G6BKS4_9FLAO</name>
<dbReference type="InterPro" id="IPR033524">
    <property type="entry name" value="Glu/Leu/Phe/Val_DH_AS"/>
</dbReference>
<dbReference type="Gene3D" id="3.40.50.720">
    <property type="entry name" value="NAD(P)-binding Rossmann-like Domain"/>
    <property type="match status" value="1"/>
</dbReference>
<dbReference type="InterPro" id="IPR046346">
    <property type="entry name" value="Aminoacid_DH-like_N_sf"/>
</dbReference>
<feature type="binding site" evidence="5">
    <location>
        <position position="75"/>
    </location>
    <ligand>
        <name>substrate</name>
    </ligand>
</feature>
<sequence>MSKNKNKTGAYSFFNCIEKNFDKAARFLSIEKGLLEQIKACNAVYRMHFPVKIGKEIKVIEAYRVQHSHHKLPCKGGIRYSIKVNQDEVMTLAALMTYKCAIVDVPFGGAKGGIKIDPQTISIENIEKITRRYTSELIKKNFIGPGIDVPAPDYGSGEREMSWIFDTFLSLRSGDVDALACVTGKPVSQGGVRGRKEATGLGVFYGIRELCHVKEDMSFIGLDVGLVGKKIIVQGLGNVGYHAATFFHEAGAIIIALAEREGAIYNEKGLNVSKVILHLKNTGSILNFPEAKNIENTEKALELECDILIPAALENVIHKNNANRIKAKIIGEAANGPITPEADEILEKKGVIIVPDIYLNAGGVTVSYFEWLKNLSHVRYGRMEKKFSENMNAELLQVIETICKKKISKEEKKIILRGPREIDLVRSGLEDTMINGFHKIRDLKKSSKIENMRTAAFVLAINKIIDSYEKLGIFP</sequence>
<dbReference type="FunFam" id="3.40.50.720:FF:000100">
    <property type="entry name" value="Glutamate dehydrogenase 1, mitochondrial"/>
    <property type="match status" value="1"/>
</dbReference>
<dbReference type="EMBL" id="MN038841">
    <property type="protein sequence ID" value="QID52821.1"/>
    <property type="molecule type" value="Genomic_DNA"/>
</dbReference>
<dbReference type="AlphaFoldDB" id="A0A6G6BKS4"/>
<evidence type="ECO:0000313" key="9">
    <source>
        <dbReference type="EMBL" id="QID52821.1"/>
    </source>
</evidence>
<evidence type="ECO:0000256" key="6">
    <source>
        <dbReference type="PIRSR" id="PIRSR000185-3"/>
    </source>
</evidence>
<evidence type="ECO:0000256" key="1">
    <source>
        <dbReference type="ARBA" id="ARBA00006382"/>
    </source>
</evidence>
<feature type="binding site" evidence="5">
    <location>
        <position position="367"/>
    </location>
    <ligand>
        <name>substrate</name>
    </ligand>
</feature>
<dbReference type="Gene3D" id="3.40.50.10860">
    <property type="entry name" value="Leucine Dehydrogenase, chain A, domain 1"/>
    <property type="match status" value="1"/>
</dbReference>
<dbReference type="CDD" id="cd01076">
    <property type="entry name" value="NAD_bind_1_Glu_DH"/>
    <property type="match status" value="1"/>
</dbReference>
<keyword evidence="5" id="KW-0520">NAD</keyword>
<dbReference type="Pfam" id="PF00208">
    <property type="entry name" value="ELFV_dehydrog"/>
    <property type="match status" value="1"/>
</dbReference>
<dbReference type="PANTHER" id="PTHR11606:SF13">
    <property type="entry name" value="GLUTAMATE DEHYDROGENASE 1, MITOCHONDRIAL"/>
    <property type="match status" value="1"/>
</dbReference>
<evidence type="ECO:0000256" key="4">
    <source>
        <dbReference type="PIRSR" id="PIRSR000185-1"/>
    </source>
</evidence>
<dbReference type="InterPro" id="IPR006096">
    <property type="entry name" value="Glu/Leu/Phe/Val/Trp_DH_C"/>
</dbReference>
<dbReference type="GO" id="GO:0006538">
    <property type="term" value="P:L-glutamate catabolic process"/>
    <property type="evidence" value="ECO:0007669"/>
    <property type="project" value="TreeGrafter"/>
</dbReference>
<feature type="binding site" evidence="5">
    <location>
        <position position="199"/>
    </location>
    <ligand>
        <name>NAD(+)</name>
        <dbReference type="ChEBI" id="CHEBI:57540"/>
    </ligand>
</feature>
<dbReference type="InterPro" id="IPR006095">
    <property type="entry name" value="Glu/Leu/Phe/Val/Trp_DH"/>
</dbReference>
<dbReference type="InterPro" id="IPR033922">
    <property type="entry name" value="NAD_bind_Glu_DH"/>
</dbReference>
<dbReference type="InterPro" id="IPR014362">
    <property type="entry name" value="Glu_DH"/>
</dbReference>